<organism evidence="3 4">
    <name type="scientific">Mesotoga prima MesG1.Ag.4.2</name>
    <dbReference type="NCBI Taxonomy" id="660470"/>
    <lineage>
        <taxon>Bacteria</taxon>
        <taxon>Thermotogati</taxon>
        <taxon>Thermotogota</taxon>
        <taxon>Thermotogae</taxon>
        <taxon>Kosmotogales</taxon>
        <taxon>Kosmotogaceae</taxon>
        <taxon>Mesotoga</taxon>
    </lineage>
</organism>
<evidence type="ECO:0000259" key="1">
    <source>
        <dbReference type="Pfam" id="PF18998"/>
    </source>
</evidence>
<dbReference type="InterPro" id="IPR044060">
    <property type="entry name" value="Bacterial_rp_domain"/>
</dbReference>
<dbReference type="STRING" id="660470.Theba_1680"/>
<keyword evidence="4" id="KW-1185">Reference proteome</keyword>
<dbReference type="EMBL" id="CP003532">
    <property type="protein sequence ID" value="AFK07340.1"/>
    <property type="molecule type" value="Genomic_DNA"/>
</dbReference>
<evidence type="ECO:0000313" key="2">
    <source>
        <dbReference type="EMBL" id="AFK07340.1"/>
    </source>
</evidence>
<sequence length="208" mass="22900">MRNGWYTDGEKLSEDLPYTFNTSDWLPTQGVTDTLPIVAWFPPVFYHFNVVANPPEGGEVMESGVFIYGAPMTLGAIPNDNYVFRNWTFEGAEFSDNPLWEGNSTFFLARSTCIGCTEFTIVGNFDLDVPDTITVNLRAEPPEGGEVSGGGKFSKGSSTTISAVPNSGYEFSGWYFDPCGSPFSDSQTLTLSNLQVDWALFASFHKPF</sequence>
<gene>
    <name evidence="2" type="ORF">Theba_1680</name>
    <name evidence="3" type="ORF">Theba_1747</name>
</gene>
<dbReference type="Pfam" id="PF18998">
    <property type="entry name" value="Flg_new_2"/>
    <property type="match status" value="2"/>
</dbReference>
<dbReference type="EMBL" id="CP003532">
    <property type="protein sequence ID" value="AFK07403.1"/>
    <property type="molecule type" value="Genomic_DNA"/>
</dbReference>
<name>I2F650_9BACT</name>
<dbReference type="KEGG" id="mpg:Theba_1747"/>
<feature type="domain" description="Bacterial repeat" evidence="1">
    <location>
        <begin position="49"/>
        <end position="93"/>
    </location>
</feature>
<dbReference type="KEGG" id="mpg:Theba_1680"/>
<evidence type="ECO:0000313" key="4">
    <source>
        <dbReference type="Proteomes" id="UP000002881"/>
    </source>
</evidence>
<dbReference type="eggNOG" id="COG5492">
    <property type="taxonomic scope" value="Bacteria"/>
</dbReference>
<feature type="domain" description="Bacterial repeat" evidence="1">
    <location>
        <begin position="136"/>
        <end position="191"/>
    </location>
</feature>
<accession>I2F650</accession>
<dbReference type="Proteomes" id="UP000002881">
    <property type="component" value="Chromosome"/>
</dbReference>
<dbReference type="HOGENOM" id="CLU_1319686_0_0_0"/>
<protein>
    <recommendedName>
        <fullName evidence="1">Bacterial repeat domain-containing protein</fullName>
    </recommendedName>
</protein>
<proteinExistence type="predicted"/>
<reference evidence="3 4" key="1">
    <citation type="journal article" date="2012" name="Genome Biol. Evol.">
        <title>Genome Sequence of the Mesophilic Thermotogales Bacterium Mesotoga prima MesG1.Ag.4.2 Reveals the Largest Thermotogales Genome To Date.</title>
        <authorList>
            <person name="Zhaxybayeva O."/>
            <person name="Swithers K.S."/>
            <person name="Foght J."/>
            <person name="Green A.G."/>
            <person name="Bruce D."/>
            <person name="Detter C."/>
            <person name="Han S."/>
            <person name="Teshima H."/>
            <person name="Han J."/>
            <person name="Woyke T."/>
            <person name="Pitluck S."/>
            <person name="Nolan M."/>
            <person name="Ivanova N."/>
            <person name="Pati A."/>
            <person name="Land M.L."/>
            <person name="Dlutek M."/>
            <person name="Doolittle W.F."/>
            <person name="Noll K.M."/>
            <person name="Nesbo C.L."/>
        </authorList>
    </citation>
    <scope>NUCLEOTIDE SEQUENCE [LARGE SCALE GENOMIC DNA]</scope>
    <source>
        <strain evidence="4">mesG1.Ag.4.2</strain>
        <strain evidence="3">MesG1.Ag.4.2</strain>
    </source>
</reference>
<evidence type="ECO:0000313" key="3">
    <source>
        <dbReference type="EMBL" id="AFK07403.1"/>
    </source>
</evidence>
<dbReference type="AlphaFoldDB" id="I2F650"/>